<dbReference type="EMBL" id="KN846956">
    <property type="protein sequence ID" value="KIW72618.1"/>
    <property type="molecule type" value="Genomic_DNA"/>
</dbReference>
<feature type="compositionally biased region" description="Gly residues" evidence="1">
    <location>
        <begin position="149"/>
        <end position="167"/>
    </location>
</feature>
<feature type="signal peptide" evidence="2">
    <location>
        <begin position="1"/>
        <end position="21"/>
    </location>
</feature>
<accession>A0A0D2FVY2</accession>
<evidence type="ECO:0000313" key="3">
    <source>
        <dbReference type="EMBL" id="KIW72618.1"/>
    </source>
</evidence>
<sequence length="220" mass="23275">MKFTLYTAAAILAYALAQAGALPSPQEAGAVASDTQAAPAEKPVYYAEEMEEADDDNIDFLPYVNQPDPTDAATASIVRRAPEPKFTKINGIQYIVAPLSHWWESQSNGDGVNPVVGGNPNVRNFYNVKEQDGWPKGLRRRDTDNGHYGPPGGFGKSMGGQGEGRNGGHPAQGKGEWQGQHPDGPPAGMGGGKEHGQDGQPWKNHGGQGGQGRGPMADDE</sequence>
<feature type="chain" id="PRO_5002258015" evidence="2">
    <location>
        <begin position="22"/>
        <end position="220"/>
    </location>
</feature>
<feature type="region of interest" description="Disordered" evidence="1">
    <location>
        <begin position="124"/>
        <end position="220"/>
    </location>
</feature>
<reference evidence="3 4" key="1">
    <citation type="submission" date="2015-01" db="EMBL/GenBank/DDBJ databases">
        <title>The Genome Sequence of Capronia semiimmersa CBS27337.</title>
        <authorList>
            <consortium name="The Broad Institute Genomics Platform"/>
            <person name="Cuomo C."/>
            <person name="de Hoog S."/>
            <person name="Gorbushina A."/>
            <person name="Stielow B."/>
            <person name="Teixiera M."/>
            <person name="Abouelleil A."/>
            <person name="Chapman S.B."/>
            <person name="Priest M."/>
            <person name="Young S.K."/>
            <person name="Wortman J."/>
            <person name="Nusbaum C."/>
            <person name="Birren B."/>
        </authorList>
    </citation>
    <scope>NUCLEOTIDE SEQUENCE [LARGE SCALE GENOMIC DNA]</scope>
    <source>
        <strain evidence="3 4">CBS 27337</strain>
    </source>
</reference>
<gene>
    <name evidence="3" type="ORF">PV04_00801</name>
</gene>
<dbReference type="Proteomes" id="UP000054266">
    <property type="component" value="Unassembled WGS sequence"/>
</dbReference>
<protein>
    <submittedName>
        <fullName evidence="3">Uncharacterized protein</fullName>
    </submittedName>
</protein>
<dbReference type="AlphaFoldDB" id="A0A0D2FVY2"/>
<evidence type="ECO:0000256" key="2">
    <source>
        <dbReference type="SAM" id="SignalP"/>
    </source>
</evidence>
<keyword evidence="2" id="KW-0732">Signal</keyword>
<evidence type="ECO:0000313" key="4">
    <source>
        <dbReference type="Proteomes" id="UP000054266"/>
    </source>
</evidence>
<evidence type="ECO:0000256" key="1">
    <source>
        <dbReference type="SAM" id="MobiDB-lite"/>
    </source>
</evidence>
<dbReference type="HOGENOM" id="CLU_1057820_0_0_1"/>
<organism evidence="3 4">
    <name type="scientific">Phialophora macrospora</name>
    <dbReference type="NCBI Taxonomy" id="1851006"/>
    <lineage>
        <taxon>Eukaryota</taxon>
        <taxon>Fungi</taxon>
        <taxon>Dikarya</taxon>
        <taxon>Ascomycota</taxon>
        <taxon>Pezizomycotina</taxon>
        <taxon>Eurotiomycetes</taxon>
        <taxon>Chaetothyriomycetidae</taxon>
        <taxon>Chaetothyriales</taxon>
        <taxon>Herpotrichiellaceae</taxon>
        <taxon>Phialophora</taxon>
    </lineage>
</organism>
<proteinExistence type="predicted"/>
<keyword evidence="4" id="KW-1185">Reference proteome</keyword>
<name>A0A0D2FVY2_9EURO</name>